<name>A0A176VQ69_MARPO</name>
<reference evidence="2" key="1">
    <citation type="submission" date="2016-03" db="EMBL/GenBank/DDBJ databases">
        <title>Mechanisms controlling the formation of the plant cell surface in tip-growing cells are functionally conserved among land plants.</title>
        <authorList>
            <person name="Honkanen S."/>
            <person name="Jones V.A."/>
            <person name="Morieri G."/>
            <person name="Champion C."/>
            <person name="Hetherington A.J."/>
            <person name="Kelly S."/>
            <person name="Saint-Marcoux D."/>
            <person name="Proust H."/>
            <person name="Prescott H."/>
            <person name="Dolan L."/>
        </authorList>
    </citation>
    <scope>NUCLEOTIDE SEQUENCE [LARGE SCALE GENOMIC DNA]</scope>
    <source>
        <tissue evidence="2">Whole gametophyte</tissue>
    </source>
</reference>
<feature type="compositionally biased region" description="Low complexity" evidence="1">
    <location>
        <begin position="63"/>
        <end position="81"/>
    </location>
</feature>
<feature type="region of interest" description="Disordered" evidence="1">
    <location>
        <begin position="60"/>
        <end position="91"/>
    </location>
</feature>
<dbReference type="Proteomes" id="UP000077202">
    <property type="component" value="Unassembled WGS sequence"/>
</dbReference>
<protein>
    <submittedName>
        <fullName evidence="2">Uncharacterized protein</fullName>
    </submittedName>
</protein>
<dbReference type="AlphaFoldDB" id="A0A176VQ69"/>
<organism evidence="2 3">
    <name type="scientific">Marchantia polymorpha subsp. ruderalis</name>
    <dbReference type="NCBI Taxonomy" id="1480154"/>
    <lineage>
        <taxon>Eukaryota</taxon>
        <taxon>Viridiplantae</taxon>
        <taxon>Streptophyta</taxon>
        <taxon>Embryophyta</taxon>
        <taxon>Marchantiophyta</taxon>
        <taxon>Marchantiopsida</taxon>
        <taxon>Marchantiidae</taxon>
        <taxon>Marchantiales</taxon>
        <taxon>Marchantiaceae</taxon>
        <taxon>Marchantia</taxon>
    </lineage>
</organism>
<keyword evidence="3" id="KW-1185">Reference proteome</keyword>
<feature type="region of interest" description="Disordered" evidence="1">
    <location>
        <begin position="1"/>
        <end position="25"/>
    </location>
</feature>
<proteinExistence type="predicted"/>
<comment type="caution">
    <text evidence="2">The sequence shown here is derived from an EMBL/GenBank/DDBJ whole genome shotgun (WGS) entry which is preliminary data.</text>
</comment>
<dbReference type="EMBL" id="LVLJ01003179">
    <property type="protein sequence ID" value="OAE22452.1"/>
    <property type="molecule type" value="Genomic_DNA"/>
</dbReference>
<accession>A0A176VQ69</accession>
<evidence type="ECO:0000313" key="2">
    <source>
        <dbReference type="EMBL" id="OAE22452.1"/>
    </source>
</evidence>
<gene>
    <name evidence="2" type="ORF">AXG93_3348s1100</name>
</gene>
<evidence type="ECO:0000313" key="3">
    <source>
        <dbReference type="Proteomes" id="UP000077202"/>
    </source>
</evidence>
<evidence type="ECO:0000256" key="1">
    <source>
        <dbReference type="SAM" id="MobiDB-lite"/>
    </source>
</evidence>
<sequence>MSRMDESSEPGSGHHDYDDGSHCRLDPPKCYEGSVGVQGLGNSRTHSLWPIARRATDMEVEDASVMSSGSGAARASEAGSGLVRMESADSKRAKVVQSEVDRVRLLPASSAYAIHRLRVLNKMLDLLRVDPAKRTKTEVDELELLFAGMSF</sequence>